<dbReference type="eggNOG" id="COG0647">
    <property type="taxonomic scope" value="Bacteria"/>
</dbReference>
<dbReference type="KEGG" id="pdo:PSDT_0519"/>
<dbReference type="GO" id="GO:0016791">
    <property type="term" value="F:phosphatase activity"/>
    <property type="evidence" value="ECO:0007669"/>
    <property type="project" value="TreeGrafter"/>
</dbReference>
<dbReference type="InterPro" id="IPR023214">
    <property type="entry name" value="HAD_sf"/>
</dbReference>
<evidence type="ECO:0000313" key="2">
    <source>
        <dbReference type="Proteomes" id="UP000004946"/>
    </source>
</evidence>
<dbReference type="Pfam" id="PF13344">
    <property type="entry name" value="Hydrolase_6"/>
    <property type="match status" value="1"/>
</dbReference>
<name>E6K021_PARDN</name>
<dbReference type="Pfam" id="PF13242">
    <property type="entry name" value="Hydrolase_like"/>
    <property type="match status" value="1"/>
</dbReference>
<gene>
    <name evidence="1" type="ORF">HMPREF0620_1138</name>
</gene>
<dbReference type="NCBIfam" id="TIGR01460">
    <property type="entry name" value="HAD-SF-IIA"/>
    <property type="match status" value="1"/>
</dbReference>
<reference evidence="1 2" key="1">
    <citation type="submission" date="2010-12" db="EMBL/GenBank/DDBJ databases">
        <authorList>
            <person name="Muzny D."/>
            <person name="Qin X."/>
            <person name="Buhay C."/>
            <person name="Dugan-Rocha S."/>
            <person name="Ding Y."/>
            <person name="Chen G."/>
            <person name="Hawes A."/>
            <person name="Holder M."/>
            <person name="Jhangiani S."/>
            <person name="Johnson A."/>
            <person name="Khan Z."/>
            <person name="Li Z."/>
            <person name="Liu W."/>
            <person name="Liu X."/>
            <person name="Perez L."/>
            <person name="Shen H."/>
            <person name="Wang Q."/>
            <person name="Watt J."/>
            <person name="Xi L."/>
            <person name="Xin Y."/>
            <person name="Zhou J."/>
            <person name="Deng J."/>
            <person name="Jiang H."/>
            <person name="Liu Y."/>
            <person name="Qu J."/>
            <person name="Song X.-Z."/>
            <person name="Zhang L."/>
            <person name="Villasana D."/>
            <person name="Johnson A."/>
            <person name="Liu J."/>
            <person name="Liyanage D."/>
            <person name="Lorensuhewa L."/>
            <person name="Robinson T."/>
            <person name="Song A."/>
            <person name="Song B.-B."/>
            <person name="Dinh H."/>
            <person name="Thornton R."/>
            <person name="Coyle M."/>
            <person name="Francisco L."/>
            <person name="Jackson L."/>
            <person name="Javaid M."/>
            <person name="Korchina V."/>
            <person name="Kovar C."/>
            <person name="Mata R."/>
            <person name="Mathew T."/>
            <person name="Ngo R."/>
            <person name="Nguyen L."/>
            <person name="Nguyen N."/>
            <person name="Okwuonu G."/>
            <person name="Ongeri F."/>
            <person name="Pham C."/>
            <person name="Simmons D."/>
            <person name="Wilczek-Boney K."/>
            <person name="Hale W."/>
            <person name="Jakkamsetti A."/>
            <person name="Pham P."/>
            <person name="Ruth R."/>
            <person name="San Lucas F."/>
            <person name="Warren J."/>
            <person name="Zhang J."/>
            <person name="Zhao Z."/>
            <person name="Zhou C."/>
            <person name="Zhu D."/>
            <person name="Lee S."/>
            <person name="Bess C."/>
            <person name="Blankenburg K."/>
            <person name="Forbes L."/>
            <person name="Fu Q."/>
            <person name="Gubbala S."/>
            <person name="Hirani K."/>
            <person name="Jayaseelan J.C."/>
            <person name="Lara F."/>
            <person name="Munidasa M."/>
            <person name="Palculict T."/>
            <person name="Patil S."/>
            <person name="Pu L.-L."/>
            <person name="Saada N."/>
            <person name="Tang L."/>
            <person name="Weissenberger G."/>
            <person name="Zhu Y."/>
            <person name="Hemphill L."/>
            <person name="Shang Y."/>
            <person name="Youmans B."/>
            <person name="Ayvaz T."/>
            <person name="Ross M."/>
            <person name="Santibanez J."/>
            <person name="Aqrawi P."/>
            <person name="Gross S."/>
            <person name="Joshi V."/>
            <person name="Fowler G."/>
            <person name="Nazareth L."/>
            <person name="Reid J."/>
            <person name="Worley K."/>
            <person name="Petrosino J."/>
            <person name="Highlander S."/>
            <person name="Gibbs R."/>
        </authorList>
    </citation>
    <scope>NUCLEOTIDE SEQUENCE [LARGE SCALE GENOMIC DNA]</scope>
    <source>
        <strain evidence="1 2">DSM 10105</strain>
    </source>
</reference>
<dbReference type="Proteomes" id="UP000004946">
    <property type="component" value="Chromosome"/>
</dbReference>
<organism evidence="1 2">
    <name type="scientific">Parascardovia denticolens DSM 10105 = JCM 12538</name>
    <dbReference type="NCBI Taxonomy" id="864564"/>
    <lineage>
        <taxon>Bacteria</taxon>
        <taxon>Bacillati</taxon>
        <taxon>Actinomycetota</taxon>
        <taxon>Actinomycetes</taxon>
        <taxon>Bifidobacteriales</taxon>
        <taxon>Bifidobacteriaceae</taxon>
        <taxon>Parascardovia</taxon>
    </lineage>
</organism>
<dbReference type="SUPFAM" id="SSF56784">
    <property type="entry name" value="HAD-like"/>
    <property type="match status" value="1"/>
</dbReference>
<dbReference type="AlphaFoldDB" id="E6K021"/>
<comment type="caution">
    <text evidence="1">The sequence shown here is derived from an EMBL/GenBank/DDBJ whole genome shotgun (WGS) entry which is preliminary data.</text>
</comment>
<dbReference type="EMBL" id="AEON01000001">
    <property type="protein sequence ID" value="EFT84133.1"/>
    <property type="molecule type" value="Genomic_DNA"/>
</dbReference>
<dbReference type="GO" id="GO:0005737">
    <property type="term" value="C:cytoplasm"/>
    <property type="evidence" value="ECO:0007669"/>
    <property type="project" value="TreeGrafter"/>
</dbReference>
<dbReference type="PANTHER" id="PTHR19288:SF95">
    <property type="entry name" value="D-GLYCEROL 3-PHOSPHATE PHOSPHATASE"/>
    <property type="match status" value="1"/>
</dbReference>
<evidence type="ECO:0000313" key="1">
    <source>
        <dbReference type="EMBL" id="EFT84133.1"/>
    </source>
</evidence>
<protein>
    <submittedName>
        <fullName evidence="1">HAD hydrolase, family IIA</fullName>
    </submittedName>
</protein>
<accession>E6K021</accession>
<dbReference type="PATRIC" id="fig|864564.6.peg.571"/>
<dbReference type="HOGENOM" id="CLU_043473_1_0_11"/>
<keyword evidence="1" id="KW-0378">Hydrolase</keyword>
<dbReference type="InterPro" id="IPR006357">
    <property type="entry name" value="HAD-SF_hydro_IIA"/>
</dbReference>
<dbReference type="InterPro" id="IPR036412">
    <property type="entry name" value="HAD-like_sf"/>
</dbReference>
<proteinExistence type="predicted"/>
<dbReference type="Gene3D" id="3.40.50.1000">
    <property type="entry name" value="HAD superfamily/HAD-like"/>
    <property type="match status" value="2"/>
</dbReference>
<sequence>MAEEEFTGPGIIHGSERPLSQAYQLALLDLDGVVYRGADPVENAAAGIDQAKDLGMKIAYTTNNPSRFPSVVADQIRSFGLELEDSDVITSAIVSAHMMEEALEPGSTVLVIGAEHLRDELEKVGFKVTDLAADHPQAVIQSWYPTISWQELSQATYAIQSGARYFATNRDLTIPREGGIAPGNGAMLLPVIAASGKEPEASAGKPEPFMYDIALTMFSDTDRPLDRQICLPVGDRLDTDIEAANRGGYDGAVVLTGVADPRQIILAAPINRPVFVCADLEGLNDPQPEVRVSRENGRLLFTCRQAKAWVDSESPTIPARLHVVESGSPAKKSGNEPAKELDSLDALRAAASAAWHALDSGLDPTDFRLPAFAAKLH</sequence>
<keyword evidence="2" id="KW-1185">Reference proteome</keyword>
<dbReference type="RefSeq" id="WP_006289887.1">
    <property type="nucleotide sequence ID" value="NZ_AP012333.1"/>
</dbReference>
<dbReference type="PANTHER" id="PTHR19288">
    <property type="entry name" value="4-NITROPHENYLPHOSPHATASE-RELATED"/>
    <property type="match status" value="1"/>
</dbReference>